<organism evidence="1">
    <name type="scientific">marine sediment metagenome</name>
    <dbReference type="NCBI Taxonomy" id="412755"/>
    <lineage>
        <taxon>unclassified sequences</taxon>
        <taxon>metagenomes</taxon>
        <taxon>ecological metagenomes</taxon>
    </lineage>
</organism>
<sequence>MRDHISIASAPALEDCVQVNPSGDYHDAMKAECRRFLDLIRKKLGPEPPGAMLTVKSNPHDFGSYYEVACLFDDENEEARKYAFRCEAEAPLRWSDDKRVAEVPAERRG</sequence>
<dbReference type="EMBL" id="LAZR01003270">
    <property type="protein sequence ID" value="KKN20131.1"/>
    <property type="molecule type" value="Genomic_DNA"/>
</dbReference>
<evidence type="ECO:0000313" key="1">
    <source>
        <dbReference type="EMBL" id="KKN20131.1"/>
    </source>
</evidence>
<name>A0A0F9R4B2_9ZZZZ</name>
<reference evidence="1" key="1">
    <citation type="journal article" date="2015" name="Nature">
        <title>Complex archaea that bridge the gap between prokaryotes and eukaryotes.</title>
        <authorList>
            <person name="Spang A."/>
            <person name="Saw J.H."/>
            <person name="Jorgensen S.L."/>
            <person name="Zaremba-Niedzwiedzka K."/>
            <person name="Martijn J."/>
            <person name="Lind A.E."/>
            <person name="van Eijk R."/>
            <person name="Schleper C."/>
            <person name="Guy L."/>
            <person name="Ettema T.J."/>
        </authorList>
    </citation>
    <scope>NUCLEOTIDE SEQUENCE</scope>
</reference>
<comment type="caution">
    <text evidence="1">The sequence shown here is derived from an EMBL/GenBank/DDBJ whole genome shotgun (WGS) entry which is preliminary data.</text>
</comment>
<protein>
    <submittedName>
        <fullName evidence="1">Uncharacterized protein</fullName>
    </submittedName>
</protein>
<gene>
    <name evidence="1" type="ORF">LCGC14_0938740</name>
</gene>
<dbReference type="AlphaFoldDB" id="A0A0F9R4B2"/>
<proteinExistence type="predicted"/>
<accession>A0A0F9R4B2</accession>